<keyword evidence="2 6" id="KW-0812">Transmembrane</keyword>
<dbReference type="GO" id="GO:0016020">
    <property type="term" value="C:membrane"/>
    <property type="evidence" value="ECO:0007669"/>
    <property type="project" value="UniProtKB-SubCell"/>
</dbReference>
<feature type="transmembrane region" description="Helical" evidence="6">
    <location>
        <begin position="384"/>
        <end position="403"/>
    </location>
</feature>
<evidence type="ECO:0000313" key="7">
    <source>
        <dbReference type="EMBL" id="ETW85959.1"/>
    </source>
</evidence>
<proteinExistence type="predicted"/>
<evidence type="ECO:0000256" key="2">
    <source>
        <dbReference type="ARBA" id="ARBA00022692"/>
    </source>
</evidence>
<comment type="subcellular location">
    <subcellularLocation>
        <location evidence="1">Membrane</location>
        <topology evidence="1">Multi-pass membrane protein</topology>
    </subcellularLocation>
</comment>
<evidence type="ECO:0000313" key="8">
    <source>
        <dbReference type="Proteomes" id="UP000030671"/>
    </source>
</evidence>
<feature type="compositionally biased region" description="Basic and acidic residues" evidence="5">
    <location>
        <begin position="1"/>
        <end position="11"/>
    </location>
</feature>
<protein>
    <recommendedName>
        <fullName evidence="9">Major facilitator superfamily</fullName>
    </recommendedName>
</protein>
<dbReference type="KEGG" id="hir:HETIRDRAFT_471204"/>
<dbReference type="RefSeq" id="XP_009542757.1">
    <property type="nucleotide sequence ID" value="XM_009544462.1"/>
</dbReference>
<keyword evidence="8" id="KW-1185">Reference proteome</keyword>
<dbReference type="HOGENOM" id="CLU_017517_1_0_1"/>
<feature type="transmembrane region" description="Helical" evidence="6">
    <location>
        <begin position="161"/>
        <end position="187"/>
    </location>
</feature>
<dbReference type="eggNOG" id="KOG2816">
    <property type="taxonomic scope" value="Eukaryota"/>
</dbReference>
<dbReference type="InParanoid" id="W4KJT1"/>
<name>W4KJT1_HETIT</name>
<accession>W4KJT1</accession>
<feature type="transmembrane region" description="Helical" evidence="6">
    <location>
        <begin position="423"/>
        <end position="444"/>
    </location>
</feature>
<dbReference type="PANTHER" id="PTHR23507">
    <property type="entry name" value="ZGC:174356"/>
    <property type="match status" value="1"/>
</dbReference>
<evidence type="ECO:0000256" key="6">
    <source>
        <dbReference type="SAM" id="Phobius"/>
    </source>
</evidence>
<feature type="transmembrane region" description="Helical" evidence="6">
    <location>
        <begin position="299"/>
        <end position="319"/>
    </location>
</feature>
<dbReference type="PANTHER" id="PTHR23507:SF1">
    <property type="entry name" value="FI18259P1-RELATED"/>
    <property type="match status" value="1"/>
</dbReference>
<feature type="compositionally biased region" description="Polar residues" evidence="5">
    <location>
        <begin position="470"/>
        <end position="483"/>
    </location>
</feature>
<sequence length="664" mass="72517">MSGERLRDTSSKSRSRVRASRDASPAGPESLFLLDGPVTEEGVELLGEFVHPYHRESEETEAIGVDEDHLDQAARIEQIEKRNKSPWWKKPSVWWFISLIPFSTMASTATTAPRIEVFTNIICDAYKHSKSPGSDWDSERLGLSVLSMTPYSPLVCSSDPVVQAGVATVLAAMATTTGILSCFTTGWWGSLSDRYGRTFIMGIAICGLLVQDLNFIIVTLFPSKVPGGHLFVLFGSVVEGCLGGLTTSIAAIHAYLADCSTAASRARNFSLFLGLLFTGAALGPSLGSLTVRWSSNVMVVFYMSTSIHFVYALLTWFVIPESLLPVQMMTSRRKHAEEAAVYRRANGLLPRLKSLFSFLSPLIMLAPPLIDRAAASQKFRSRDWSLTLVAVAYGCVISLMGSLQYVLQYAGARYHWSTVMLGYWISTVSAARALYLTIFFPLIIRMFRPKASIQLPVSPSEPLDPRAPSSPANVSSRQITHPSGRQPHEDHHPPSFDLKLARISALIDIVSYAFMALAPTPITFVAASALGSLGTAFSPTVHSLSLELYRRRGGTEFGKLFGAMSVVQALSSQIIGPAAFGFVYIKTVATFPQTLLFVAMGLFVIAFILLSLVRLDNAAPYTSDVEGQPSPIQRDHQETFLEPQAPAIVVEDMDAELGGRGRRL</sequence>
<dbReference type="EMBL" id="KI925455">
    <property type="protein sequence ID" value="ETW85959.1"/>
    <property type="molecule type" value="Genomic_DNA"/>
</dbReference>
<feature type="region of interest" description="Disordered" evidence="5">
    <location>
        <begin position="1"/>
        <end position="33"/>
    </location>
</feature>
<feature type="region of interest" description="Disordered" evidence="5">
    <location>
        <begin position="458"/>
        <end position="492"/>
    </location>
</feature>
<reference evidence="7 8" key="1">
    <citation type="journal article" date="2012" name="New Phytol.">
        <title>Insight into trade-off between wood decay and parasitism from the genome of a fungal forest pathogen.</title>
        <authorList>
            <person name="Olson A."/>
            <person name="Aerts A."/>
            <person name="Asiegbu F."/>
            <person name="Belbahri L."/>
            <person name="Bouzid O."/>
            <person name="Broberg A."/>
            <person name="Canback B."/>
            <person name="Coutinho P.M."/>
            <person name="Cullen D."/>
            <person name="Dalman K."/>
            <person name="Deflorio G."/>
            <person name="van Diepen L.T."/>
            <person name="Dunand C."/>
            <person name="Duplessis S."/>
            <person name="Durling M."/>
            <person name="Gonthier P."/>
            <person name="Grimwood J."/>
            <person name="Fossdal C.G."/>
            <person name="Hansson D."/>
            <person name="Henrissat B."/>
            <person name="Hietala A."/>
            <person name="Himmelstrand K."/>
            <person name="Hoffmeister D."/>
            <person name="Hogberg N."/>
            <person name="James T.Y."/>
            <person name="Karlsson M."/>
            <person name="Kohler A."/>
            <person name="Kues U."/>
            <person name="Lee Y.H."/>
            <person name="Lin Y.C."/>
            <person name="Lind M."/>
            <person name="Lindquist E."/>
            <person name="Lombard V."/>
            <person name="Lucas S."/>
            <person name="Lunden K."/>
            <person name="Morin E."/>
            <person name="Murat C."/>
            <person name="Park J."/>
            <person name="Raffaello T."/>
            <person name="Rouze P."/>
            <person name="Salamov A."/>
            <person name="Schmutz J."/>
            <person name="Solheim H."/>
            <person name="Stahlberg J."/>
            <person name="Velez H."/>
            <person name="de Vries R.P."/>
            <person name="Wiebenga A."/>
            <person name="Woodward S."/>
            <person name="Yakovlev I."/>
            <person name="Garbelotto M."/>
            <person name="Martin F."/>
            <person name="Grigoriev I.V."/>
            <person name="Stenlid J."/>
        </authorList>
    </citation>
    <scope>NUCLEOTIDE SEQUENCE [LARGE SCALE GENOMIC DNA]</scope>
    <source>
        <strain evidence="7 8">TC 32-1</strain>
    </source>
</reference>
<dbReference type="Pfam" id="PF07690">
    <property type="entry name" value="MFS_1"/>
    <property type="match status" value="1"/>
</dbReference>
<organism evidence="7 8">
    <name type="scientific">Heterobasidion irregulare (strain TC 32-1)</name>
    <dbReference type="NCBI Taxonomy" id="747525"/>
    <lineage>
        <taxon>Eukaryota</taxon>
        <taxon>Fungi</taxon>
        <taxon>Dikarya</taxon>
        <taxon>Basidiomycota</taxon>
        <taxon>Agaricomycotina</taxon>
        <taxon>Agaricomycetes</taxon>
        <taxon>Russulales</taxon>
        <taxon>Bondarzewiaceae</taxon>
        <taxon>Heterobasidion</taxon>
        <taxon>Heterobasidion annosum species complex</taxon>
    </lineage>
</organism>
<evidence type="ECO:0000256" key="4">
    <source>
        <dbReference type="ARBA" id="ARBA00023136"/>
    </source>
</evidence>
<dbReference type="InterPro" id="IPR011701">
    <property type="entry name" value="MFS"/>
</dbReference>
<feature type="transmembrane region" description="Helical" evidence="6">
    <location>
        <begin position="199"/>
        <end position="221"/>
    </location>
</feature>
<evidence type="ECO:0008006" key="9">
    <source>
        <dbReference type="Google" id="ProtNLM"/>
    </source>
</evidence>
<dbReference type="OrthoDB" id="3026777at2759"/>
<evidence type="ECO:0000256" key="1">
    <source>
        <dbReference type="ARBA" id="ARBA00004141"/>
    </source>
</evidence>
<dbReference type="AlphaFoldDB" id="W4KJT1"/>
<feature type="transmembrane region" description="Helical" evidence="6">
    <location>
        <begin position="591"/>
        <end position="613"/>
    </location>
</feature>
<dbReference type="GeneID" id="20677383"/>
<dbReference type="Gene3D" id="1.20.1250.20">
    <property type="entry name" value="MFS general substrate transporter like domains"/>
    <property type="match status" value="2"/>
</dbReference>
<feature type="transmembrane region" description="Helical" evidence="6">
    <location>
        <begin position="233"/>
        <end position="257"/>
    </location>
</feature>
<dbReference type="SUPFAM" id="SSF103473">
    <property type="entry name" value="MFS general substrate transporter"/>
    <property type="match status" value="1"/>
</dbReference>
<dbReference type="GO" id="GO:0022857">
    <property type="term" value="F:transmembrane transporter activity"/>
    <property type="evidence" value="ECO:0007669"/>
    <property type="project" value="InterPro"/>
</dbReference>
<dbReference type="Proteomes" id="UP000030671">
    <property type="component" value="Unassembled WGS sequence"/>
</dbReference>
<gene>
    <name evidence="7" type="ORF">HETIRDRAFT_471204</name>
</gene>
<feature type="transmembrane region" description="Helical" evidence="6">
    <location>
        <begin position="92"/>
        <end position="110"/>
    </location>
</feature>
<keyword evidence="3 6" id="KW-1133">Transmembrane helix</keyword>
<dbReference type="FunCoup" id="W4KJT1">
    <property type="interactions" value="23"/>
</dbReference>
<feature type="transmembrane region" description="Helical" evidence="6">
    <location>
        <begin position="269"/>
        <end position="287"/>
    </location>
</feature>
<evidence type="ECO:0000256" key="5">
    <source>
        <dbReference type="SAM" id="MobiDB-lite"/>
    </source>
</evidence>
<dbReference type="InterPro" id="IPR036259">
    <property type="entry name" value="MFS_trans_sf"/>
</dbReference>
<evidence type="ECO:0000256" key="3">
    <source>
        <dbReference type="ARBA" id="ARBA00022989"/>
    </source>
</evidence>
<keyword evidence="4 6" id="KW-0472">Membrane</keyword>